<evidence type="ECO:0008006" key="4">
    <source>
        <dbReference type="Google" id="ProtNLM"/>
    </source>
</evidence>
<sequence>MSRRRTPDPVVARAGGLTVLRDPLRPTGRLLLQDDMDASYIDLADAQHLEFDYLRWARIVLQSAGARRVLHVGGAACALARALVASDPDGRHEVVEVDPAVLDIAREHLGLRRMPGLRVRVGDGRERVAARADGSVDAIVLDAFVGARVPAHLVTVEALADAARVAPLTVVNIVDTRTLDATWSIAAALQMAYPSVAALGARGLRGGNVVLIGSADPLPWDRITARAAADRSPARLVAPADVARQTLGRIPRHDPDGEPSAGAAPDVPPRAT</sequence>
<organism evidence="3">
    <name type="scientific">Paraconexibacter sp. AEG42_29</name>
    <dbReference type="NCBI Taxonomy" id="2997339"/>
    <lineage>
        <taxon>Bacteria</taxon>
        <taxon>Bacillati</taxon>
        <taxon>Actinomycetota</taxon>
        <taxon>Thermoleophilia</taxon>
        <taxon>Solirubrobacterales</taxon>
        <taxon>Paraconexibacteraceae</taxon>
        <taxon>Paraconexibacter</taxon>
    </lineage>
</organism>
<dbReference type="Gene3D" id="3.40.50.150">
    <property type="entry name" value="Vaccinia Virus protein VP39"/>
    <property type="match status" value="1"/>
</dbReference>
<dbReference type="RefSeq" id="WP_354699261.1">
    <property type="nucleotide sequence ID" value="NZ_CP114014.1"/>
</dbReference>
<dbReference type="EMBL" id="CP114014">
    <property type="protein sequence ID" value="XAY08076.1"/>
    <property type="molecule type" value="Genomic_DNA"/>
</dbReference>
<reference evidence="3" key="1">
    <citation type="submission" date="2022-12" db="EMBL/GenBank/DDBJ databases">
        <title>Paraconexibacter alkalitolerans sp. nov. and Baekduia alba sp. nov., isolated from soil and emended description of the genera Paraconexibacter (Chun et al., 2020) and Baekduia (An et al., 2020).</title>
        <authorList>
            <person name="Vieira S."/>
            <person name="Huber K.J."/>
            <person name="Geppert A."/>
            <person name="Wolf J."/>
            <person name="Neumann-Schaal M."/>
            <person name="Muesken M."/>
            <person name="Overmann J."/>
        </authorList>
    </citation>
    <scope>NUCLEOTIDE SEQUENCE</scope>
    <source>
        <strain evidence="3">AEG42_29</strain>
    </source>
</reference>
<name>A0AAU7B2G8_9ACTN</name>
<evidence type="ECO:0000313" key="3">
    <source>
        <dbReference type="EMBL" id="XAY08076.1"/>
    </source>
</evidence>
<dbReference type="PANTHER" id="PTHR43317:SF1">
    <property type="entry name" value="THERMOSPERMINE SYNTHASE ACAULIS5"/>
    <property type="match status" value="1"/>
</dbReference>
<proteinExistence type="predicted"/>
<keyword evidence="1" id="KW-0620">Polyamine biosynthesis</keyword>
<accession>A0AAU7B2G8</accession>
<dbReference type="CDD" id="cd02440">
    <property type="entry name" value="AdoMet_MTases"/>
    <property type="match status" value="1"/>
</dbReference>
<dbReference type="SUPFAM" id="SSF53335">
    <property type="entry name" value="S-adenosyl-L-methionine-dependent methyltransferases"/>
    <property type="match status" value="1"/>
</dbReference>
<dbReference type="NCBIfam" id="NF037959">
    <property type="entry name" value="MFS_SpdSyn"/>
    <property type="match status" value="1"/>
</dbReference>
<dbReference type="AlphaFoldDB" id="A0AAU7B2G8"/>
<dbReference type="KEGG" id="parq:DSM112329_04972"/>
<gene>
    <name evidence="3" type="ORF">DSM112329_04972</name>
</gene>
<dbReference type="InterPro" id="IPR029063">
    <property type="entry name" value="SAM-dependent_MTases_sf"/>
</dbReference>
<dbReference type="PANTHER" id="PTHR43317">
    <property type="entry name" value="THERMOSPERMINE SYNTHASE ACAULIS5"/>
    <property type="match status" value="1"/>
</dbReference>
<evidence type="ECO:0000256" key="2">
    <source>
        <dbReference type="SAM" id="MobiDB-lite"/>
    </source>
</evidence>
<evidence type="ECO:0000256" key="1">
    <source>
        <dbReference type="ARBA" id="ARBA00023115"/>
    </source>
</evidence>
<protein>
    <recommendedName>
        <fullName evidence="4">Spermidine synthase</fullName>
    </recommendedName>
</protein>
<dbReference type="GO" id="GO:0006596">
    <property type="term" value="P:polyamine biosynthetic process"/>
    <property type="evidence" value="ECO:0007669"/>
    <property type="project" value="UniProtKB-KW"/>
</dbReference>
<feature type="region of interest" description="Disordered" evidence="2">
    <location>
        <begin position="243"/>
        <end position="272"/>
    </location>
</feature>